<evidence type="ECO:0000313" key="1">
    <source>
        <dbReference type="EMBL" id="RNA03668.1"/>
    </source>
</evidence>
<keyword evidence="2" id="KW-1185">Reference proteome</keyword>
<reference evidence="1 2" key="1">
    <citation type="journal article" date="2018" name="Sci. Rep.">
        <title>Genomic signatures of local adaptation to the degree of environmental predictability in rotifers.</title>
        <authorList>
            <person name="Franch-Gras L."/>
            <person name="Hahn C."/>
            <person name="Garcia-Roger E.M."/>
            <person name="Carmona M.J."/>
            <person name="Serra M."/>
            <person name="Gomez A."/>
        </authorList>
    </citation>
    <scope>NUCLEOTIDE SEQUENCE [LARGE SCALE GENOMIC DNA]</scope>
    <source>
        <strain evidence="1">HYR1</strain>
    </source>
</reference>
<accession>A0A3M7PYC3</accession>
<dbReference type="OrthoDB" id="10162916at2759"/>
<dbReference type="Proteomes" id="UP000276133">
    <property type="component" value="Unassembled WGS sequence"/>
</dbReference>
<protein>
    <submittedName>
        <fullName evidence="1">Uncharacterized protein</fullName>
    </submittedName>
</protein>
<name>A0A3M7PYC3_BRAPC</name>
<comment type="caution">
    <text evidence="1">The sequence shown here is derived from an EMBL/GenBank/DDBJ whole genome shotgun (WGS) entry which is preliminary data.</text>
</comment>
<dbReference type="EMBL" id="REGN01008398">
    <property type="protein sequence ID" value="RNA03668.1"/>
    <property type="molecule type" value="Genomic_DNA"/>
</dbReference>
<evidence type="ECO:0000313" key="2">
    <source>
        <dbReference type="Proteomes" id="UP000276133"/>
    </source>
</evidence>
<feature type="non-terminal residue" evidence="1">
    <location>
        <position position="1"/>
    </location>
</feature>
<sequence length="69" mass="7810">LVNFCSLIRLSPHILLKNSGDTIKSIQCNIVDDVGNLSDHRALYLDIFVFYENDISNLTQKHSIFSTKA</sequence>
<organism evidence="1 2">
    <name type="scientific">Brachionus plicatilis</name>
    <name type="common">Marine rotifer</name>
    <name type="synonym">Brachionus muelleri</name>
    <dbReference type="NCBI Taxonomy" id="10195"/>
    <lineage>
        <taxon>Eukaryota</taxon>
        <taxon>Metazoa</taxon>
        <taxon>Spiralia</taxon>
        <taxon>Gnathifera</taxon>
        <taxon>Rotifera</taxon>
        <taxon>Eurotatoria</taxon>
        <taxon>Monogononta</taxon>
        <taxon>Pseudotrocha</taxon>
        <taxon>Ploima</taxon>
        <taxon>Brachionidae</taxon>
        <taxon>Brachionus</taxon>
    </lineage>
</organism>
<gene>
    <name evidence="1" type="ORF">BpHYR1_020186</name>
</gene>
<dbReference type="AlphaFoldDB" id="A0A3M7PYC3"/>
<proteinExistence type="predicted"/>